<sequence length="360" mass="38425">MTRPSIAAGLVGLAIAATGLDCPASAAPSPQRMPPPPAPQKANAPVRSSASANVRIRGPVFGVNIAGCSFVADGTLCPTPASVRAYLDKGFTMVRLPFKGPQLADPAIRRKLVAATRAALDRGAYVVLDRHDYSWPSVSEQVAFWTSLMASMPRSDRIIIDPMNEPRHFDDPVLTNDWDQWARDTNQIIAGLRAAGIRNVIAPEYPGSSATFRLRKREDAAKPSESALVALDRAGGLKDPLGLTIINGHRYFDKGSSGTQPSCTGTPGYDNFASELRARGLKGIITESAFGRAGAIPPSCEAAGAAAIAYLKTNADTVVGVTWWGGGAAWNERYLFKIEPKKGSFGPRHKDAYLDRLLGR</sequence>
<evidence type="ECO:0000259" key="6">
    <source>
        <dbReference type="Pfam" id="PF00150"/>
    </source>
</evidence>
<dbReference type="GO" id="GO:0004553">
    <property type="term" value="F:hydrolase activity, hydrolyzing O-glycosyl compounds"/>
    <property type="evidence" value="ECO:0007669"/>
    <property type="project" value="InterPro"/>
</dbReference>
<keyword evidence="5" id="KW-0732">Signal</keyword>
<dbReference type="PANTHER" id="PTHR34142:SF1">
    <property type="entry name" value="GLYCOSIDE HYDROLASE FAMILY 5 DOMAIN-CONTAINING PROTEIN"/>
    <property type="match status" value="1"/>
</dbReference>
<protein>
    <submittedName>
        <fullName evidence="7">Cellulase (Glycosyl hydrolase family 5)</fullName>
    </submittedName>
</protein>
<dbReference type="GO" id="GO:0009251">
    <property type="term" value="P:glucan catabolic process"/>
    <property type="evidence" value="ECO:0007669"/>
    <property type="project" value="TreeGrafter"/>
</dbReference>
<dbReference type="Pfam" id="PF00150">
    <property type="entry name" value="Cellulase"/>
    <property type="match status" value="1"/>
</dbReference>
<accession>A0A2T4YSC6</accession>
<evidence type="ECO:0000256" key="3">
    <source>
        <dbReference type="RuleBase" id="RU361153"/>
    </source>
</evidence>
<dbReference type="Gene3D" id="3.20.20.80">
    <property type="entry name" value="Glycosidases"/>
    <property type="match status" value="1"/>
</dbReference>
<evidence type="ECO:0000313" key="8">
    <source>
        <dbReference type="Proteomes" id="UP000240996"/>
    </source>
</evidence>
<name>A0A2T4YSC6_9SPHN</name>
<feature type="region of interest" description="Disordered" evidence="4">
    <location>
        <begin position="25"/>
        <end position="45"/>
    </location>
</feature>
<keyword evidence="2 3" id="KW-0326">Glycosidase</keyword>
<organism evidence="7 8">
    <name type="scientific">Sphingomonas aerolata</name>
    <dbReference type="NCBI Taxonomy" id="185951"/>
    <lineage>
        <taxon>Bacteria</taxon>
        <taxon>Pseudomonadati</taxon>
        <taxon>Pseudomonadota</taxon>
        <taxon>Alphaproteobacteria</taxon>
        <taxon>Sphingomonadales</taxon>
        <taxon>Sphingomonadaceae</taxon>
        <taxon>Sphingomonas</taxon>
    </lineage>
</organism>
<dbReference type="EMBL" id="PZZN01000001">
    <property type="protein sequence ID" value="PTM46706.1"/>
    <property type="molecule type" value="Genomic_DNA"/>
</dbReference>
<feature type="signal peptide" evidence="5">
    <location>
        <begin position="1"/>
        <end position="26"/>
    </location>
</feature>
<feature type="chain" id="PRO_5015414932" evidence="5">
    <location>
        <begin position="27"/>
        <end position="360"/>
    </location>
</feature>
<gene>
    <name evidence="7" type="ORF">C8J24_0078</name>
</gene>
<dbReference type="InterPro" id="IPR017853">
    <property type="entry name" value="GH"/>
</dbReference>
<keyword evidence="1 3" id="KW-0378">Hydrolase</keyword>
<keyword evidence="8" id="KW-1185">Reference proteome</keyword>
<dbReference type="InterPro" id="IPR001547">
    <property type="entry name" value="Glyco_hydro_5"/>
</dbReference>
<evidence type="ECO:0000256" key="5">
    <source>
        <dbReference type="SAM" id="SignalP"/>
    </source>
</evidence>
<evidence type="ECO:0000256" key="4">
    <source>
        <dbReference type="SAM" id="MobiDB-lite"/>
    </source>
</evidence>
<dbReference type="SUPFAM" id="SSF51445">
    <property type="entry name" value="(Trans)glycosidases"/>
    <property type="match status" value="1"/>
</dbReference>
<evidence type="ECO:0000256" key="2">
    <source>
        <dbReference type="ARBA" id="ARBA00023295"/>
    </source>
</evidence>
<evidence type="ECO:0000313" key="7">
    <source>
        <dbReference type="EMBL" id="PTM46706.1"/>
    </source>
</evidence>
<dbReference type="Proteomes" id="UP000240996">
    <property type="component" value="Unassembled WGS sequence"/>
</dbReference>
<proteinExistence type="inferred from homology"/>
<comment type="similarity">
    <text evidence="3">Belongs to the glycosyl hydrolase 5 (cellulase A) family.</text>
</comment>
<feature type="domain" description="Glycoside hydrolase family 5" evidence="6">
    <location>
        <begin position="64"/>
        <end position="325"/>
    </location>
</feature>
<comment type="caution">
    <text evidence="7">The sequence shown here is derived from an EMBL/GenBank/DDBJ whole genome shotgun (WGS) entry which is preliminary data.</text>
</comment>
<dbReference type="AlphaFoldDB" id="A0A2T4YSC6"/>
<reference evidence="7 8" key="1">
    <citation type="submission" date="2018-04" db="EMBL/GenBank/DDBJ databases">
        <title>Genomic Encyclopedia of Type Strains, Phase III (KMG-III): the genomes of soil and plant-associated and newly described type strains.</title>
        <authorList>
            <person name="Whitman W."/>
        </authorList>
    </citation>
    <scope>NUCLEOTIDE SEQUENCE [LARGE SCALE GENOMIC DNA]</scope>
    <source>
        <strain evidence="7 8">NW12</strain>
    </source>
</reference>
<evidence type="ECO:0000256" key="1">
    <source>
        <dbReference type="ARBA" id="ARBA00022801"/>
    </source>
</evidence>
<dbReference type="PANTHER" id="PTHR34142">
    <property type="entry name" value="ENDO-BETA-1,4-GLUCANASE A"/>
    <property type="match status" value="1"/>
</dbReference>